<dbReference type="GeneID" id="6343253"/>
<organism evidence="1 2">
    <name type="scientific">Pyrenophora tritici-repentis</name>
    <dbReference type="NCBI Taxonomy" id="45151"/>
    <lineage>
        <taxon>Eukaryota</taxon>
        <taxon>Fungi</taxon>
        <taxon>Dikarya</taxon>
        <taxon>Ascomycota</taxon>
        <taxon>Pezizomycotina</taxon>
        <taxon>Dothideomycetes</taxon>
        <taxon>Pleosporomycetidae</taxon>
        <taxon>Pleosporales</taxon>
        <taxon>Pleosporineae</taxon>
        <taxon>Pleosporaceae</taxon>
        <taxon>Pyrenophora</taxon>
    </lineage>
</organism>
<dbReference type="Proteomes" id="UP000245464">
    <property type="component" value="Chromosome 6"/>
</dbReference>
<accession>A0A2W1EMU3</accession>
<dbReference type="RefSeq" id="XP_001935342.2">
    <property type="nucleotide sequence ID" value="XM_001935307.2"/>
</dbReference>
<dbReference type="EMBL" id="NQIK02000006">
    <property type="protein sequence ID" value="KAF7569598.1"/>
    <property type="molecule type" value="Genomic_DNA"/>
</dbReference>
<comment type="caution">
    <text evidence="1">The sequence shown here is derived from an EMBL/GenBank/DDBJ whole genome shotgun (WGS) entry which is preliminary data.</text>
</comment>
<reference evidence="1" key="1">
    <citation type="journal article" date="2018" name="BMC Genomics">
        <title>Comparative genomics of the wheat fungal pathogen Pyrenophora tritici-repentis reveals chromosomal variations and genome plasticity.</title>
        <authorList>
            <person name="Moolhuijzen P."/>
            <person name="See P.T."/>
            <person name="Hane J.K."/>
            <person name="Shi G."/>
            <person name="Liu Z."/>
            <person name="Oliver R.P."/>
            <person name="Moffat C.S."/>
        </authorList>
    </citation>
    <scope>NUCLEOTIDE SEQUENCE [LARGE SCALE GENOMIC DNA]</scope>
    <source>
        <strain evidence="1">M4</strain>
    </source>
</reference>
<proteinExistence type="predicted"/>
<evidence type="ECO:0000313" key="2">
    <source>
        <dbReference type="Proteomes" id="UP000245464"/>
    </source>
</evidence>
<evidence type="ECO:0000313" key="1">
    <source>
        <dbReference type="EMBL" id="KAF7569598.1"/>
    </source>
</evidence>
<gene>
    <name evidence="1" type="ORF">PtrM4_120130</name>
</gene>
<name>A0A2W1EMU3_9PLEO</name>
<sequence>MVWQEMMGLVARAAEDGSIPDITDPWPVKDIVYVAIIGGLMLAALLEWFLWVAAFLYCIVKVFQKAETISVRILSIFFGVMFFLLRQV</sequence>
<dbReference type="AlphaFoldDB" id="A0A2W1EMU3"/>
<protein>
    <submittedName>
        <fullName evidence="1">Uncharacterized protein</fullName>
    </submittedName>
</protein>
<dbReference type="KEGG" id="ptrr:6343253"/>